<dbReference type="PROSITE" id="PS51203">
    <property type="entry name" value="CS"/>
    <property type="match status" value="1"/>
</dbReference>
<accession>A0A2D4MK81</accession>
<proteinExistence type="predicted"/>
<dbReference type="InterPro" id="IPR007052">
    <property type="entry name" value="CS_dom"/>
</dbReference>
<organism evidence="7">
    <name type="scientific">Micrurus spixii</name>
    <name type="common">Amazon coral snake</name>
    <dbReference type="NCBI Taxonomy" id="129469"/>
    <lineage>
        <taxon>Eukaryota</taxon>
        <taxon>Metazoa</taxon>
        <taxon>Chordata</taxon>
        <taxon>Craniata</taxon>
        <taxon>Vertebrata</taxon>
        <taxon>Euteleostomi</taxon>
        <taxon>Lepidosauria</taxon>
        <taxon>Squamata</taxon>
        <taxon>Bifurcata</taxon>
        <taxon>Unidentata</taxon>
        <taxon>Episquamata</taxon>
        <taxon>Toxicofera</taxon>
        <taxon>Serpentes</taxon>
        <taxon>Colubroidea</taxon>
        <taxon>Elapidae</taxon>
        <taxon>Elapinae</taxon>
        <taxon>Micrurus</taxon>
    </lineage>
</organism>
<evidence type="ECO:0000313" key="7">
    <source>
        <dbReference type="EMBL" id="LAB33775.1"/>
    </source>
</evidence>
<dbReference type="SUPFAM" id="SSF49764">
    <property type="entry name" value="HSP20-like chaperones"/>
    <property type="match status" value="1"/>
</dbReference>
<dbReference type="AlphaFoldDB" id="A0A2D4MK81"/>
<evidence type="ECO:0000256" key="1">
    <source>
        <dbReference type="ARBA" id="ARBA00004123"/>
    </source>
</evidence>
<reference evidence="7" key="1">
    <citation type="submission" date="2017-07" db="EMBL/GenBank/DDBJ databases">
        <authorList>
            <person name="Mikheyev A."/>
            <person name="Grau M."/>
        </authorList>
    </citation>
    <scope>NUCLEOTIDE SEQUENCE</scope>
    <source>
        <tissue evidence="7">Venom_gland</tissue>
    </source>
</reference>
<dbReference type="GO" id="GO:0005634">
    <property type="term" value="C:nucleus"/>
    <property type="evidence" value="ECO:0007669"/>
    <property type="project" value="UniProtKB-SubCell"/>
</dbReference>
<dbReference type="InterPro" id="IPR008978">
    <property type="entry name" value="HSP20-like_chaperone"/>
</dbReference>
<reference evidence="7" key="2">
    <citation type="submission" date="2017-11" db="EMBL/GenBank/DDBJ databases">
        <title>Coralsnake Venomics: Analyses of Venom Gland Transcriptomes and Proteomes of Six Brazilian Taxa.</title>
        <authorList>
            <person name="Aird S.D."/>
            <person name="Jorge da Silva N."/>
            <person name="Qiu L."/>
            <person name="Villar-Briones A."/>
            <person name="Aparecida-Saddi V."/>
            <person name="Campos-Telles M.P."/>
            <person name="Grau M."/>
            <person name="Mikheyev A.S."/>
        </authorList>
    </citation>
    <scope>NUCLEOTIDE SEQUENCE</scope>
    <source>
        <tissue evidence="7">Venom_gland</tissue>
    </source>
</reference>
<evidence type="ECO:0000256" key="4">
    <source>
        <dbReference type="ARBA" id="ARBA00022490"/>
    </source>
</evidence>
<evidence type="ECO:0000256" key="2">
    <source>
        <dbReference type="ARBA" id="ARBA00004496"/>
    </source>
</evidence>
<sequence length="530" mass="61291">MRAFGMYNYLHLDSWYQDNVYYVDQLGRVMNLSVTLDTALKKPREVFRLPTDLIACDNRLCASLHFTSSTWVTLSDGTGRLYLIQTGKRDDSSYEKWEILFSEEFETPFIIVHSLSFVQSDTHSVGVLLLRIEKDELDAQGSGFHVSLEWVTIVNISKEGEEVYEISKRRVLQGKSVPHYAALEPDGSGLMVISYKPYSLLQNDETKQDENEKEKTEANRKEPLYYWQQTEDDLTIIFRLHENFTKEDIHVSFFPNHLSIALKDPQFPILKGDLFSLIDHESSTWIIKGNRLEIILIKKEEKRLWPELIVGDSRGEFIMDPAQSATIAEQLMYLTSDEMNPDPNKENPPCNAQELEECDIFLEDSTSLCRFDGHTMKITHVVNLGSNQYLFSTVVEPKEMPCFCLRHDVDALLWQPRPDQQDKWEHISTFNALGYVQASKQDKKFMACAPDHSYSALCECLRRVFIYRQPSPLTTVLYNRKEGRQVDQLAKQMVATLETHDPFLGFQATNERLYVLTTKALFIIKVSNEN</sequence>
<evidence type="ECO:0000259" key="6">
    <source>
        <dbReference type="PROSITE" id="PS51203"/>
    </source>
</evidence>
<evidence type="ECO:0000256" key="5">
    <source>
        <dbReference type="ARBA" id="ARBA00023242"/>
    </source>
</evidence>
<dbReference type="EMBL" id="IACM01105985">
    <property type="protein sequence ID" value="LAB33775.1"/>
    <property type="molecule type" value="Transcribed_RNA"/>
</dbReference>
<dbReference type="GO" id="GO:0005737">
    <property type="term" value="C:cytoplasm"/>
    <property type="evidence" value="ECO:0007669"/>
    <property type="project" value="UniProtKB-SubCell"/>
</dbReference>
<dbReference type="PANTHER" id="PTHR21664">
    <property type="entry name" value="CHRONIC MYELOGENOUS LEUKEMIA TUMOR ANTIGEN 66"/>
    <property type="match status" value="1"/>
</dbReference>
<dbReference type="Pfam" id="PF04969">
    <property type="entry name" value="CS"/>
    <property type="match status" value="1"/>
</dbReference>
<name>A0A2D4MK81_9SAUR</name>
<dbReference type="Gene3D" id="2.60.40.790">
    <property type="match status" value="1"/>
</dbReference>
<protein>
    <recommendedName>
        <fullName evidence="3">NudC domain-containing protein 1</fullName>
    </recommendedName>
</protein>
<keyword evidence="4" id="KW-0963">Cytoplasm</keyword>
<feature type="domain" description="CS" evidence="6">
    <location>
        <begin position="220"/>
        <end position="309"/>
    </location>
</feature>
<keyword evidence="5" id="KW-0539">Nucleus</keyword>
<comment type="subcellular location">
    <subcellularLocation>
        <location evidence="2">Cytoplasm</location>
    </subcellularLocation>
    <subcellularLocation>
        <location evidence="1">Nucleus</location>
    </subcellularLocation>
</comment>
<dbReference type="InterPro" id="IPR037895">
    <property type="entry name" value="NUDCD1"/>
</dbReference>
<dbReference type="PANTHER" id="PTHR21664:SF1">
    <property type="entry name" value="NUDC DOMAIN-CONTAINING PROTEIN 1"/>
    <property type="match status" value="1"/>
</dbReference>
<evidence type="ECO:0000256" key="3">
    <source>
        <dbReference type="ARBA" id="ARBA00018915"/>
    </source>
</evidence>